<dbReference type="OrthoDB" id="6079689at2759"/>
<dbReference type="InterPro" id="IPR001130">
    <property type="entry name" value="TatD-like"/>
</dbReference>
<comment type="similarity">
    <text evidence="1">Belongs to the metallo-dependent hydrolases superfamily. TatD-type hydrolase family.</text>
</comment>
<dbReference type="PANTHER" id="PTHR10060:SF15">
    <property type="entry name" value="DEOXYRIBONUCLEASE TATDN1"/>
    <property type="match status" value="1"/>
</dbReference>
<keyword evidence="7" id="KW-1185">Reference proteome</keyword>
<dbReference type="PIRSF" id="PIRSF005902">
    <property type="entry name" value="DNase_TatD"/>
    <property type="match status" value="1"/>
</dbReference>
<evidence type="ECO:0000256" key="2">
    <source>
        <dbReference type="ARBA" id="ARBA00022722"/>
    </source>
</evidence>
<dbReference type="OMA" id="CSDIFFE"/>
<dbReference type="Pfam" id="PF01026">
    <property type="entry name" value="TatD_DNase"/>
    <property type="match status" value="1"/>
</dbReference>
<dbReference type="AlphaFoldDB" id="G0R350"/>
<sequence>MQKKFQFFDIAANLADESFQGIYYNKKIHESDIESVIQRATSVGCEHLLIVGGNIQDSINSFQIAQKSPNFYCTVGVHPCRATEVEANAVGECGLDYDRFEYASKEAQLKQFEPHFALAEKHQLPIYFHNRNTGDDFFNIVKQNRNRFSSGVVHSFTGTSYELKQIIDLNLYIGINGCSLRDEKSIEVIKEIPLDKMMIETDCPYCEIRNTHPGKKFIKTVFEQKKKEKFSKEYMVRGRNEPCQIVQVLEVLAGFLNLDEKVIADACFQNTLKFFGIQQNQKL</sequence>
<dbReference type="EMBL" id="GL984291">
    <property type="protein sequence ID" value="EGR28126.1"/>
    <property type="molecule type" value="Genomic_DNA"/>
</dbReference>
<dbReference type="CDD" id="cd01310">
    <property type="entry name" value="TatD_DNAse"/>
    <property type="match status" value="1"/>
</dbReference>
<evidence type="ECO:0000256" key="5">
    <source>
        <dbReference type="PIRSR" id="PIRSR005902-1"/>
    </source>
</evidence>
<dbReference type="RefSeq" id="XP_004027471.1">
    <property type="nucleotide sequence ID" value="XM_004027422.1"/>
</dbReference>
<dbReference type="InParanoid" id="G0R350"/>
<feature type="binding site" evidence="5">
    <location>
        <position position="129"/>
    </location>
    <ligand>
        <name>a divalent metal cation</name>
        <dbReference type="ChEBI" id="CHEBI:60240"/>
        <label>2</label>
    </ligand>
</feature>
<feature type="binding site" evidence="5">
    <location>
        <position position="154"/>
    </location>
    <ligand>
        <name>a divalent metal cation</name>
        <dbReference type="ChEBI" id="CHEBI:60240"/>
        <label>2</label>
    </ligand>
</feature>
<feature type="binding site" evidence="5">
    <location>
        <position position="92"/>
    </location>
    <ligand>
        <name>a divalent metal cation</name>
        <dbReference type="ChEBI" id="CHEBI:60240"/>
        <label>1</label>
    </ligand>
</feature>
<dbReference type="Proteomes" id="UP000008983">
    <property type="component" value="Unassembled WGS sequence"/>
</dbReference>
<dbReference type="GO" id="GO:0046872">
    <property type="term" value="F:metal ion binding"/>
    <property type="evidence" value="ECO:0007669"/>
    <property type="project" value="UniProtKB-KW"/>
</dbReference>
<feature type="binding site" evidence="5">
    <location>
        <position position="202"/>
    </location>
    <ligand>
        <name>a divalent metal cation</name>
        <dbReference type="ChEBI" id="CHEBI:60240"/>
        <label>1</label>
    </ligand>
</feature>
<reference evidence="6 7" key="1">
    <citation type="submission" date="2011-07" db="EMBL/GenBank/DDBJ databases">
        <authorList>
            <person name="Coyne R."/>
            <person name="Brami D."/>
            <person name="Johnson J."/>
            <person name="Hostetler J."/>
            <person name="Hannick L."/>
            <person name="Clark T."/>
            <person name="Cassidy-Hanley D."/>
            <person name="Inman J."/>
        </authorList>
    </citation>
    <scope>NUCLEOTIDE SEQUENCE [LARGE SCALE GENOMIC DNA]</scope>
    <source>
        <strain evidence="6 7">G5</strain>
    </source>
</reference>
<dbReference type="FunCoup" id="G0R350">
    <property type="interactions" value="194"/>
</dbReference>
<dbReference type="STRING" id="857967.G0R350"/>
<evidence type="ECO:0000256" key="1">
    <source>
        <dbReference type="ARBA" id="ARBA00009275"/>
    </source>
</evidence>
<name>G0R350_ICHMU</name>
<dbReference type="PANTHER" id="PTHR10060">
    <property type="entry name" value="TATD FAMILY DEOXYRIBONUCLEASE"/>
    <property type="match status" value="1"/>
</dbReference>
<evidence type="ECO:0000256" key="3">
    <source>
        <dbReference type="ARBA" id="ARBA00022723"/>
    </source>
</evidence>
<dbReference type="SUPFAM" id="SSF51556">
    <property type="entry name" value="Metallo-dependent hydrolases"/>
    <property type="match status" value="1"/>
</dbReference>
<evidence type="ECO:0000313" key="7">
    <source>
        <dbReference type="Proteomes" id="UP000008983"/>
    </source>
</evidence>
<gene>
    <name evidence="6" type="ORF">IMG5_183120</name>
</gene>
<keyword evidence="3 5" id="KW-0479">Metal-binding</keyword>
<accession>G0R350</accession>
<dbReference type="Gene3D" id="3.20.20.140">
    <property type="entry name" value="Metal-dependent hydrolases"/>
    <property type="match status" value="1"/>
</dbReference>
<dbReference type="eggNOG" id="KOG3020">
    <property type="taxonomic scope" value="Eukaryota"/>
</dbReference>
<dbReference type="InterPro" id="IPR032466">
    <property type="entry name" value="Metal_Hydrolase"/>
</dbReference>
<dbReference type="GO" id="GO:0008296">
    <property type="term" value="F:3'-5'-DNA exonuclease activity"/>
    <property type="evidence" value="ECO:0007669"/>
    <property type="project" value="TreeGrafter"/>
</dbReference>
<keyword evidence="2" id="KW-0540">Nuclease</keyword>
<organism evidence="6 7">
    <name type="scientific">Ichthyophthirius multifiliis</name>
    <name type="common">White spot disease agent</name>
    <name type="synonym">Ich</name>
    <dbReference type="NCBI Taxonomy" id="5932"/>
    <lineage>
        <taxon>Eukaryota</taxon>
        <taxon>Sar</taxon>
        <taxon>Alveolata</taxon>
        <taxon>Ciliophora</taxon>
        <taxon>Intramacronucleata</taxon>
        <taxon>Oligohymenophorea</taxon>
        <taxon>Hymenostomatida</taxon>
        <taxon>Ophryoglenina</taxon>
        <taxon>Ichthyophthirius</taxon>
    </lineage>
</organism>
<dbReference type="GeneID" id="14904185"/>
<dbReference type="InterPro" id="IPR050891">
    <property type="entry name" value="TatD-type_Hydrolase"/>
</dbReference>
<keyword evidence="4" id="KW-0378">Hydrolase</keyword>
<dbReference type="GO" id="GO:0005829">
    <property type="term" value="C:cytosol"/>
    <property type="evidence" value="ECO:0007669"/>
    <property type="project" value="TreeGrafter"/>
</dbReference>
<evidence type="ECO:0000256" key="4">
    <source>
        <dbReference type="ARBA" id="ARBA00022801"/>
    </source>
</evidence>
<proteinExistence type="inferred from homology"/>
<evidence type="ECO:0000313" key="6">
    <source>
        <dbReference type="EMBL" id="EGR28126.1"/>
    </source>
</evidence>
<protein>
    <submittedName>
        <fullName evidence="6">Uncharacterized protein</fullName>
    </submittedName>
</protein>